<dbReference type="AlphaFoldDB" id="A0A7V1EIA5"/>
<name>A0A7V1EIA5_UNCW3</name>
<gene>
    <name evidence="1" type="ORF">ENP86_07455</name>
</gene>
<organism evidence="1">
    <name type="scientific">candidate division WOR-3 bacterium</name>
    <dbReference type="NCBI Taxonomy" id="2052148"/>
    <lineage>
        <taxon>Bacteria</taxon>
        <taxon>Bacteria division WOR-3</taxon>
    </lineage>
</organism>
<dbReference type="InterPro" id="IPR036217">
    <property type="entry name" value="MethylDNA_cys_MeTrfase_DNAb"/>
</dbReference>
<protein>
    <submittedName>
        <fullName evidence="1">MGMT family protein</fullName>
    </submittedName>
</protein>
<dbReference type="InterPro" id="IPR036388">
    <property type="entry name" value="WH-like_DNA-bd_sf"/>
</dbReference>
<dbReference type="SUPFAM" id="SSF46767">
    <property type="entry name" value="Methylated DNA-protein cysteine methyltransferase, C-terminal domain"/>
    <property type="match status" value="1"/>
</dbReference>
<dbReference type="EMBL" id="DSKY01000020">
    <property type="protein sequence ID" value="HDY59370.1"/>
    <property type="molecule type" value="Genomic_DNA"/>
</dbReference>
<proteinExistence type="predicted"/>
<sequence>MRQKTKKTWQEKLFDKKDLPRVEKITGKMAGKWGTKENDTVVIPAPIEVDEIMRKVPKGKVITINEIRKILARKHNATIGCPITTGIFAWIAAYASEERKSKGDKNITPWWRTLKGNGELNGKYPGGVENQKMLLEAEGHIVEKKGKKWLVKNAQAFIKDWI</sequence>
<dbReference type="Gene3D" id="1.10.10.10">
    <property type="entry name" value="Winged helix-like DNA-binding domain superfamily/Winged helix DNA-binding domain"/>
    <property type="match status" value="1"/>
</dbReference>
<comment type="caution">
    <text evidence="1">The sequence shown here is derived from an EMBL/GenBank/DDBJ whole genome shotgun (WGS) entry which is preliminary data.</text>
</comment>
<evidence type="ECO:0000313" key="1">
    <source>
        <dbReference type="EMBL" id="HDY59370.1"/>
    </source>
</evidence>
<reference evidence="1" key="1">
    <citation type="journal article" date="2020" name="mSystems">
        <title>Genome- and Community-Level Interaction Insights into Carbon Utilization and Element Cycling Functions of Hydrothermarchaeota in Hydrothermal Sediment.</title>
        <authorList>
            <person name="Zhou Z."/>
            <person name="Liu Y."/>
            <person name="Xu W."/>
            <person name="Pan J."/>
            <person name="Luo Z.H."/>
            <person name="Li M."/>
        </authorList>
    </citation>
    <scope>NUCLEOTIDE SEQUENCE [LARGE SCALE GENOMIC DNA]</scope>
    <source>
        <strain evidence="1">SpSt-258</strain>
    </source>
</reference>
<accession>A0A7V1EIA5</accession>